<protein>
    <submittedName>
        <fullName evidence="2">Uncharacterized protein</fullName>
    </submittedName>
</protein>
<evidence type="ECO:0000256" key="1">
    <source>
        <dbReference type="SAM" id="MobiDB-lite"/>
    </source>
</evidence>
<dbReference type="InterPro" id="IPR007175">
    <property type="entry name" value="Rpr2/Snm1/Rpp21"/>
</dbReference>
<dbReference type="AlphaFoldDB" id="A0A177ADH1"/>
<dbReference type="VEuPathDB" id="FungiDB:GMDG_01865"/>
<feature type="compositionally biased region" description="Basic and acidic residues" evidence="1">
    <location>
        <begin position="77"/>
        <end position="86"/>
    </location>
</feature>
<dbReference type="PANTHER" id="PTHR14742">
    <property type="entry name" value="RIBONUCLEASE P SUBUNIT P21"/>
    <property type="match status" value="1"/>
</dbReference>
<dbReference type="GO" id="GO:0008033">
    <property type="term" value="P:tRNA processing"/>
    <property type="evidence" value="ECO:0007669"/>
    <property type="project" value="TreeGrafter"/>
</dbReference>
<gene>
    <name evidence="2" type="ORF">VC83_04436</name>
</gene>
<dbReference type="EMBL" id="KV441394">
    <property type="protein sequence ID" value="OAF59224.1"/>
    <property type="molecule type" value="Genomic_DNA"/>
</dbReference>
<proteinExistence type="predicted"/>
<organism evidence="2">
    <name type="scientific">Pseudogymnoascus destructans</name>
    <dbReference type="NCBI Taxonomy" id="655981"/>
    <lineage>
        <taxon>Eukaryota</taxon>
        <taxon>Fungi</taxon>
        <taxon>Dikarya</taxon>
        <taxon>Ascomycota</taxon>
        <taxon>Pezizomycotina</taxon>
        <taxon>Leotiomycetes</taxon>
        <taxon>Thelebolales</taxon>
        <taxon>Thelebolaceae</taxon>
        <taxon>Pseudogymnoascus</taxon>
    </lineage>
</organism>
<feature type="region of interest" description="Disordered" evidence="1">
    <location>
        <begin position="76"/>
        <end position="95"/>
    </location>
</feature>
<accession>A0A177ADH1</accession>
<dbReference type="PANTHER" id="PTHR14742:SF3">
    <property type="entry name" value="RIBONUCLEASE MRP PROTEIN SUBUNIT SNM1"/>
    <property type="match status" value="1"/>
</dbReference>
<dbReference type="GeneID" id="36287507"/>
<dbReference type="GO" id="GO:0005655">
    <property type="term" value="C:nucleolar ribonuclease P complex"/>
    <property type="evidence" value="ECO:0007669"/>
    <property type="project" value="TreeGrafter"/>
</dbReference>
<dbReference type="OrthoDB" id="438080at2759"/>
<dbReference type="Gene3D" id="6.20.50.20">
    <property type="match status" value="1"/>
</dbReference>
<name>A0A177ADH1_9PEZI</name>
<dbReference type="RefSeq" id="XP_024324508.1">
    <property type="nucleotide sequence ID" value="XM_024468068.1"/>
</dbReference>
<feature type="compositionally biased region" description="Polar residues" evidence="1">
    <location>
        <begin position="146"/>
        <end position="160"/>
    </location>
</feature>
<sequence>MAQDPGAVGALSAQLKYLTDAAHLMAFSAPGCSSHLMSRCNLLMFSNDTDQSDTRRRHVCGGCGNIMTPGWTSTVKNDVKRQPESRKTHRRKAGAITQAAERSMVYTCDRCKRKTRHVITTTALPRINPRRAEQSSLVSGEAPERLTSTPQSQAGTPTMPSANASSRKRAKSRKQGGLQALLAKNKEASQSSSGGFGLDLWDLMNNG</sequence>
<dbReference type="Pfam" id="PF04032">
    <property type="entry name" value="Rpr2"/>
    <property type="match status" value="1"/>
</dbReference>
<evidence type="ECO:0000313" key="2">
    <source>
        <dbReference type="EMBL" id="OAF59224.1"/>
    </source>
</evidence>
<feature type="region of interest" description="Disordered" evidence="1">
    <location>
        <begin position="122"/>
        <end position="198"/>
    </location>
</feature>
<dbReference type="Proteomes" id="UP000077154">
    <property type="component" value="Unassembled WGS sequence"/>
</dbReference>
<dbReference type="eggNOG" id="ENOG502SC64">
    <property type="taxonomic scope" value="Eukaryota"/>
</dbReference>
<reference evidence="2" key="1">
    <citation type="submission" date="2016-03" db="EMBL/GenBank/DDBJ databases">
        <title>Updated assembly of Pseudogymnoascus destructans, the fungus causing white-nose syndrome of bats.</title>
        <authorList>
            <person name="Palmer J.M."/>
            <person name="Drees K.P."/>
            <person name="Foster J.T."/>
            <person name="Lindner D.L."/>
        </authorList>
    </citation>
    <scope>NUCLEOTIDE SEQUENCE [LARGE SCALE GENOMIC DNA]</scope>
    <source>
        <strain evidence="2">20631-21</strain>
    </source>
</reference>